<organism evidence="1 2">
    <name type="scientific">Dyadobacter subterraneus</name>
    <dbReference type="NCBI Taxonomy" id="2773304"/>
    <lineage>
        <taxon>Bacteria</taxon>
        <taxon>Pseudomonadati</taxon>
        <taxon>Bacteroidota</taxon>
        <taxon>Cytophagia</taxon>
        <taxon>Cytophagales</taxon>
        <taxon>Spirosomataceae</taxon>
        <taxon>Dyadobacter</taxon>
    </lineage>
</organism>
<accession>A0ABR9WHP1</accession>
<comment type="caution">
    <text evidence="1">The sequence shown here is derived from an EMBL/GenBank/DDBJ whole genome shotgun (WGS) entry which is preliminary data.</text>
</comment>
<dbReference type="InterPro" id="IPR053865">
    <property type="entry name" value="DUF6934"/>
</dbReference>
<gene>
    <name evidence="1" type="ORF">IEE83_22270</name>
</gene>
<name>A0ABR9WHP1_9BACT</name>
<protein>
    <submittedName>
        <fullName evidence="1">Uncharacterized protein</fullName>
    </submittedName>
</protein>
<evidence type="ECO:0000313" key="2">
    <source>
        <dbReference type="Proteomes" id="UP000634134"/>
    </source>
</evidence>
<dbReference type="Pfam" id="PF22028">
    <property type="entry name" value="DUF6934"/>
    <property type="match status" value="2"/>
</dbReference>
<proteinExistence type="predicted"/>
<sequence length="156" mass="17891">MQIGTYLTKQISSDTYTFNSIGPKGIIELRIIISKDDREASNYHNLAFGVWNKILNDIDDKIELKRRYGSSSCDGSSNSNFIYENHPQSLLYIEGSNSIRTRKYQMGISKDVNNIPPSLGILGLIDENLLNEALPALKWEHFRRNTNYHAFLLYTK</sequence>
<dbReference type="Proteomes" id="UP000634134">
    <property type="component" value="Unassembled WGS sequence"/>
</dbReference>
<evidence type="ECO:0000313" key="1">
    <source>
        <dbReference type="EMBL" id="MBE9464619.1"/>
    </source>
</evidence>
<reference evidence="2" key="1">
    <citation type="submission" date="2023-07" db="EMBL/GenBank/DDBJ databases">
        <title>Dyadobacter sp. nov 'subterranea' isolated from contaminted grondwater.</title>
        <authorList>
            <person name="Szabo I."/>
            <person name="Al-Omari J."/>
            <person name="Szerdahelyi S.G."/>
            <person name="Rado J."/>
        </authorList>
    </citation>
    <scope>NUCLEOTIDE SEQUENCE [LARGE SCALE GENOMIC DNA]</scope>
    <source>
        <strain evidence="2">UP-52</strain>
    </source>
</reference>
<dbReference type="EMBL" id="JACYGY010000001">
    <property type="protein sequence ID" value="MBE9464619.1"/>
    <property type="molecule type" value="Genomic_DNA"/>
</dbReference>
<keyword evidence="2" id="KW-1185">Reference proteome</keyword>
<dbReference type="RefSeq" id="WP_194122665.1">
    <property type="nucleotide sequence ID" value="NZ_JACYGY010000001.1"/>
</dbReference>